<comment type="caution">
    <text evidence="6">The sequence shown here is derived from an EMBL/GenBank/DDBJ whole genome shotgun (WGS) entry which is preliminary data.</text>
</comment>
<dbReference type="AlphaFoldDB" id="A0A9W9TWL3"/>
<reference evidence="6" key="1">
    <citation type="submission" date="2022-11" db="EMBL/GenBank/DDBJ databases">
        <authorList>
            <person name="Petersen C."/>
        </authorList>
    </citation>
    <scope>NUCLEOTIDE SEQUENCE</scope>
    <source>
        <strain evidence="6">IBT 19713</strain>
    </source>
</reference>
<evidence type="ECO:0000313" key="6">
    <source>
        <dbReference type="EMBL" id="KAJ5246007.1"/>
    </source>
</evidence>
<evidence type="ECO:0000259" key="5">
    <source>
        <dbReference type="PROSITE" id="PS50048"/>
    </source>
</evidence>
<dbReference type="OrthoDB" id="4137815at2759"/>
<keyword evidence="4" id="KW-0539">Nucleus</keyword>
<dbReference type="GO" id="GO:0000981">
    <property type="term" value="F:DNA-binding transcription factor activity, RNA polymerase II-specific"/>
    <property type="evidence" value="ECO:0007669"/>
    <property type="project" value="InterPro"/>
</dbReference>
<feature type="domain" description="Zn(2)-C6 fungal-type" evidence="5">
    <location>
        <begin position="10"/>
        <end position="42"/>
    </location>
</feature>
<accession>A0A9W9TWL3</accession>
<dbReference type="EMBL" id="JAPQKS010000002">
    <property type="protein sequence ID" value="KAJ5246007.1"/>
    <property type="molecule type" value="Genomic_DNA"/>
</dbReference>
<keyword evidence="1" id="KW-0805">Transcription regulation</keyword>
<dbReference type="PROSITE" id="PS50048">
    <property type="entry name" value="ZN2_CY6_FUNGAL_2"/>
    <property type="match status" value="1"/>
</dbReference>
<dbReference type="SUPFAM" id="SSF57701">
    <property type="entry name" value="Zn2/Cys6 DNA-binding domain"/>
    <property type="match status" value="1"/>
</dbReference>
<dbReference type="InterPro" id="IPR001138">
    <property type="entry name" value="Zn2Cys6_DnaBD"/>
</dbReference>
<dbReference type="GO" id="GO:0003677">
    <property type="term" value="F:DNA binding"/>
    <property type="evidence" value="ECO:0007669"/>
    <property type="project" value="UniProtKB-KW"/>
</dbReference>
<dbReference type="PROSITE" id="PS00463">
    <property type="entry name" value="ZN2_CY6_FUNGAL_1"/>
    <property type="match status" value="1"/>
</dbReference>
<dbReference type="Proteomes" id="UP001150941">
    <property type="component" value="Unassembled WGS sequence"/>
</dbReference>
<evidence type="ECO:0000256" key="2">
    <source>
        <dbReference type="ARBA" id="ARBA00023125"/>
    </source>
</evidence>
<proteinExistence type="predicted"/>
<dbReference type="InterPro" id="IPR021858">
    <property type="entry name" value="Fun_TF"/>
</dbReference>
<dbReference type="SMART" id="SM00066">
    <property type="entry name" value="GAL4"/>
    <property type="match status" value="1"/>
</dbReference>
<name>A0A9W9TWL3_9EURO</name>
<keyword evidence="3" id="KW-0804">Transcription</keyword>
<keyword evidence="7" id="KW-1185">Reference proteome</keyword>
<dbReference type="Pfam" id="PF11951">
    <property type="entry name" value="Fungal_trans_2"/>
    <property type="match status" value="1"/>
</dbReference>
<dbReference type="CDD" id="cd00067">
    <property type="entry name" value="GAL4"/>
    <property type="match status" value="1"/>
</dbReference>
<gene>
    <name evidence="6" type="ORF">N7468_000990</name>
</gene>
<reference evidence="6" key="2">
    <citation type="journal article" date="2023" name="IMA Fungus">
        <title>Comparative genomic study of the Penicillium genus elucidates a diverse pangenome and 15 lateral gene transfer events.</title>
        <authorList>
            <person name="Petersen C."/>
            <person name="Sorensen T."/>
            <person name="Nielsen M.R."/>
            <person name="Sondergaard T.E."/>
            <person name="Sorensen J.L."/>
            <person name="Fitzpatrick D.A."/>
            <person name="Frisvad J.C."/>
            <person name="Nielsen K.L."/>
        </authorList>
    </citation>
    <scope>NUCLEOTIDE SEQUENCE</scope>
    <source>
        <strain evidence="6">IBT 19713</strain>
    </source>
</reference>
<dbReference type="Pfam" id="PF00172">
    <property type="entry name" value="Zn_clus"/>
    <property type="match status" value="1"/>
</dbReference>
<evidence type="ECO:0000256" key="1">
    <source>
        <dbReference type="ARBA" id="ARBA00023015"/>
    </source>
</evidence>
<dbReference type="GO" id="GO:0008270">
    <property type="term" value="F:zinc ion binding"/>
    <property type="evidence" value="ECO:0007669"/>
    <property type="project" value="InterPro"/>
</dbReference>
<dbReference type="GeneID" id="83197590"/>
<dbReference type="InterPro" id="IPR036864">
    <property type="entry name" value="Zn2-C6_fun-type_DNA-bd_sf"/>
</dbReference>
<organism evidence="6 7">
    <name type="scientific">Penicillium chermesinum</name>
    <dbReference type="NCBI Taxonomy" id="63820"/>
    <lineage>
        <taxon>Eukaryota</taxon>
        <taxon>Fungi</taxon>
        <taxon>Dikarya</taxon>
        <taxon>Ascomycota</taxon>
        <taxon>Pezizomycotina</taxon>
        <taxon>Eurotiomycetes</taxon>
        <taxon>Eurotiomycetidae</taxon>
        <taxon>Eurotiales</taxon>
        <taxon>Aspergillaceae</taxon>
        <taxon>Penicillium</taxon>
    </lineage>
</organism>
<protein>
    <recommendedName>
        <fullName evidence="5">Zn(2)-C6 fungal-type domain-containing protein</fullName>
    </recommendedName>
</protein>
<keyword evidence="2" id="KW-0238">DNA-binding</keyword>
<evidence type="ECO:0000313" key="7">
    <source>
        <dbReference type="Proteomes" id="UP001150941"/>
    </source>
</evidence>
<dbReference type="RefSeq" id="XP_058333428.1">
    <property type="nucleotide sequence ID" value="XM_058470287.1"/>
</dbReference>
<evidence type="ECO:0000256" key="4">
    <source>
        <dbReference type="ARBA" id="ARBA00023242"/>
    </source>
</evidence>
<evidence type="ECO:0000256" key="3">
    <source>
        <dbReference type="ARBA" id="ARBA00023163"/>
    </source>
</evidence>
<dbReference type="Gene3D" id="4.10.240.10">
    <property type="entry name" value="Zn(2)-C6 fungal-type DNA-binding domain"/>
    <property type="match status" value="1"/>
</dbReference>
<sequence length="465" mass="52238">MLSNRQIKRACDHCHAVKEKCRRLDPKRPCERCARLSQKCETRRDITKTGRKSRFARRLAYTLPNATEAACISGYVDDLPLYNAGLGSNTAMLPGLDAWEMHFVNLMKDGEGSSPLDKFLVGPSFYQSHHVAFMQSIMKPTSPLKDAAVACAAVLFGDHEAEYAGTSMEIAYERAARAVSLRSCRISNATDLGTVLVLGMSLTTFAMHVAEGHPSLISHYILSLVEPQYERFLPPRSVLTDFLMCLICTETFECLLRSETPAMRVNTDGRSEVVDRYVGISYPIFPLLYDICQISSCMRTSPGVESHERADRLTELSSALEKWQPSPPPDLLRRFSQSEAVGILAQARILRLLGLLIIHRLQHPYGRKDHAASRVSQAIIAEFEMLLERTGRSVPCTALAYLAACFEIVDAESRGHAISRMPEIITFSRQSQIKFHARLIAVWNARDLDHSFCWFELGRYLCESK</sequence>